<dbReference type="InterPro" id="IPR043504">
    <property type="entry name" value="Peptidase_S1_PA_chymotrypsin"/>
</dbReference>
<dbReference type="PRINTS" id="PR00834">
    <property type="entry name" value="PROTEASES2C"/>
</dbReference>
<dbReference type="OrthoDB" id="9766361at2"/>
<protein>
    <submittedName>
        <fullName evidence="3">Trypsin-like peptidase domain-containing protein</fullName>
    </submittedName>
</protein>
<dbReference type="InterPro" id="IPR001940">
    <property type="entry name" value="Peptidase_S1C"/>
</dbReference>
<dbReference type="GO" id="GO:0006508">
    <property type="term" value="P:proteolysis"/>
    <property type="evidence" value="ECO:0007669"/>
    <property type="project" value="InterPro"/>
</dbReference>
<accession>A0A5M6I6S6</accession>
<evidence type="ECO:0000313" key="3">
    <source>
        <dbReference type="EMBL" id="KAA5603906.1"/>
    </source>
</evidence>
<sequence>MWTRPWFPVLVACILAMVILAFLLLPGVLRYPETPVVQGGPSDAQALDAQRATNQALEERVAVLRRVLETAQCRAPEGFVLPEGGLPPMPGLPDGLPSTVPPETLLPPLPETSVVTPPERGGPDASADATAPTEPETGAPQTAPQAAHVALPDLLDSSTVMVIAIDGESASTGSGVAINGSQILTNRHVIENTLDVPEAKLFVTSRALGHLAPARLVAVSPNTNFGEPDLAVLEAQEVANLTPLPINTAVSRLDNVVSAGYPGAIVQLDEQYQRLIRGDASATPELVVTQGMVTVIQNADTNPIVGHTAAISQGNSGGPLVDFCGRVVGINTFMPQNMQTMAYALSARMVKAFLEQKGIQATWANSRCTPAQTAMAPPVATPPAAPPAGTPAPDAPAAPAEAAPPAAASPPAASPPASARQQRTE</sequence>
<comment type="caution">
    <text evidence="3">The sequence shown here is derived from an EMBL/GenBank/DDBJ whole genome shotgun (WGS) entry which is preliminary data.</text>
</comment>
<name>A0A5M6I6S6_9PROT</name>
<feature type="compositionally biased region" description="Low complexity" evidence="2">
    <location>
        <begin position="92"/>
        <end position="103"/>
    </location>
</feature>
<feature type="compositionally biased region" description="Low complexity" evidence="2">
    <location>
        <begin position="397"/>
        <end position="419"/>
    </location>
</feature>
<dbReference type="RefSeq" id="WP_150063918.1">
    <property type="nucleotide sequence ID" value="NZ_JACHII010000027.1"/>
</dbReference>
<dbReference type="PANTHER" id="PTHR43019">
    <property type="entry name" value="SERINE ENDOPROTEASE DEGS"/>
    <property type="match status" value="1"/>
</dbReference>
<dbReference type="Proteomes" id="UP000324065">
    <property type="component" value="Unassembled WGS sequence"/>
</dbReference>
<feature type="coiled-coil region" evidence="1">
    <location>
        <begin position="47"/>
        <end position="74"/>
    </location>
</feature>
<dbReference type="Gene3D" id="2.40.10.10">
    <property type="entry name" value="Trypsin-like serine proteases"/>
    <property type="match status" value="2"/>
</dbReference>
<evidence type="ECO:0000256" key="2">
    <source>
        <dbReference type="SAM" id="MobiDB-lite"/>
    </source>
</evidence>
<gene>
    <name evidence="3" type="ORF">F1188_18395</name>
</gene>
<feature type="region of interest" description="Disordered" evidence="2">
    <location>
        <begin position="82"/>
        <end position="145"/>
    </location>
</feature>
<evidence type="ECO:0000313" key="4">
    <source>
        <dbReference type="Proteomes" id="UP000324065"/>
    </source>
</evidence>
<dbReference type="EMBL" id="VWPJ01000027">
    <property type="protein sequence ID" value="KAA5603906.1"/>
    <property type="molecule type" value="Genomic_DNA"/>
</dbReference>
<keyword evidence="4" id="KW-1185">Reference proteome</keyword>
<organism evidence="3 4">
    <name type="scientific">Roseospira marina</name>
    <dbReference type="NCBI Taxonomy" id="140057"/>
    <lineage>
        <taxon>Bacteria</taxon>
        <taxon>Pseudomonadati</taxon>
        <taxon>Pseudomonadota</taxon>
        <taxon>Alphaproteobacteria</taxon>
        <taxon>Rhodospirillales</taxon>
        <taxon>Rhodospirillaceae</taxon>
        <taxon>Roseospira</taxon>
    </lineage>
</organism>
<evidence type="ECO:0000256" key="1">
    <source>
        <dbReference type="SAM" id="Coils"/>
    </source>
</evidence>
<keyword evidence="1" id="KW-0175">Coiled coil</keyword>
<dbReference type="Pfam" id="PF13365">
    <property type="entry name" value="Trypsin_2"/>
    <property type="match status" value="1"/>
</dbReference>
<reference evidence="3 4" key="1">
    <citation type="submission" date="2019-09" db="EMBL/GenBank/DDBJ databases">
        <title>Genome sequence of Roseospira marina, one of the more divergent members of the non-sulfur purple photosynthetic bacterial family, the Rhodospirillaceae.</title>
        <authorList>
            <person name="Meyer T."/>
            <person name="Kyndt J."/>
        </authorList>
    </citation>
    <scope>NUCLEOTIDE SEQUENCE [LARGE SCALE GENOMIC DNA]</scope>
    <source>
        <strain evidence="3 4">DSM 15113</strain>
    </source>
</reference>
<feature type="compositionally biased region" description="Pro residues" evidence="2">
    <location>
        <begin position="379"/>
        <end position="396"/>
    </location>
</feature>
<dbReference type="GO" id="GO:0004252">
    <property type="term" value="F:serine-type endopeptidase activity"/>
    <property type="evidence" value="ECO:0007669"/>
    <property type="project" value="InterPro"/>
</dbReference>
<dbReference type="PANTHER" id="PTHR43019:SF23">
    <property type="entry name" value="PROTEASE DO-LIKE 5, CHLOROPLASTIC"/>
    <property type="match status" value="1"/>
</dbReference>
<dbReference type="InterPro" id="IPR009003">
    <property type="entry name" value="Peptidase_S1_PA"/>
</dbReference>
<proteinExistence type="predicted"/>
<dbReference type="AlphaFoldDB" id="A0A5M6I6S6"/>
<dbReference type="SUPFAM" id="SSF50494">
    <property type="entry name" value="Trypsin-like serine proteases"/>
    <property type="match status" value="1"/>
</dbReference>
<feature type="region of interest" description="Disordered" evidence="2">
    <location>
        <begin position="373"/>
        <end position="425"/>
    </location>
</feature>